<dbReference type="EMBL" id="MWPV01000005">
    <property type="protein sequence ID" value="OUL56739.1"/>
    <property type="molecule type" value="Genomic_DNA"/>
</dbReference>
<dbReference type="RefSeq" id="WP_086744993.1">
    <property type="nucleotide sequence ID" value="NZ_MWPV01000005.1"/>
</dbReference>
<evidence type="ECO:0000313" key="2">
    <source>
        <dbReference type="Proteomes" id="UP000194841"/>
    </source>
</evidence>
<gene>
    <name evidence="1" type="ORF">B1199_15300</name>
</gene>
<reference evidence="1 2" key="1">
    <citation type="submission" date="2017-02" db="EMBL/GenBank/DDBJ databases">
        <title>Pseudoalteromonas ulvae TC14 Genome.</title>
        <authorList>
            <person name="Molmeret M."/>
        </authorList>
    </citation>
    <scope>NUCLEOTIDE SEQUENCE [LARGE SCALE GENOMIC DNA]</scope>
    <source>
        <strain evidence="1">TC14</strain>
    </source>
</reference>
<sequence>MKLLTLVFIFVVGINKAKGGEYLTKAPIVVDVFPYCTLDGSCKISITFENLSNFQIQFFSPTFVNNSPTYLGVIGLSGEEFRKMKDGRGFKRIPQKIENKKASIVPLNELNFISIEPLQKKAFTLDALEKTYNFKVADNYVLGYFLSIVHFYIDGKYALTTSLGSEKYALLFKPSENLKPEIENISKAAIKKE</sequence>
<comment type="caution">
    <text evidence="1">The sequence shown here is derived from an EMBL/GenBank/DDBJ whole genome shotgun (WGS) entry which is preliminary data.</text>
</comment>
<accession>A0A244CNF6</accession>
<keyword evidence="2" id="KW-1185">Reference proteome</keyword>
<dbReference type="AlphaFoldDB" id="A0A244CNF6"/>
<protein>
    <submittedName>
        <fullName evidence="1">Uncharacterized protein</fullName>
    </submittedName>
</protein>
<proteinExistence type="predicted"/>
<evidence type="ECO:0000313" key="1">
    <source>
        <dbReference type="EMBL" id="OUL56739.1"/>
    </source>
</evidence>
<dbReference type="Proteomes" id="UP000194841">
    <property type="component" value="Unassembled WGS sequence"/>
</dbReference>
<organism evidence="1 2">
    <name type="scientific">Pseudoalteromonas ulvae</name>
    <dbReference type="NCBI Taxonomy" id="107327"/>
    <lineage>
        <taxon>Bacteria</taxon>
        <taxon>Pseudomonadati</taxon>
        <taxon>Pseudomonadota</taxon>
        <taxon>Gammaproteobacteria</taxon>
        <taxon>Alteromonadales</taxon>
        <taxon>Pseudoalteromonadaceae</taxon>
        <taxon>Pseudoalteromonas</taxon>
    </lineage>
</organism>
<name>A0A244CNF6_PSEDV</name>